<dbReference type="SMART" id="SM00534">
    <property type="entry name" value="MUTSac"/>
    <property type="match status" value="1"/>
</dbReference>
<dbReference type="Pfam" id="PF00488">
    <property type="entry name" value="MutS_V"/>
    <property type="match status" value="1"/>
</dbReference>
<keyword evidence="5" id="KW-0472">Membrane</keyword>
<dbReference type="GO" id="GO:0005524">
    <property type="term" value="F:ATP binding"/>
    <property type="evidence" value="ECO:0007669"/>
    <property type="project" value="UniProtKB-KW"/>
</dbReference>
<evidence type="ECO:0000256" key="4">
    <source>
        <dbReference type="ARBA" id="ARBA00023125"/>
    </source>
</evidence>
<accession>A0A7J7KU72</accession>
<dbReference type="EMBL" id="VXIV02000006">
    <property type="protein sequence ID" value="KAF6041665.1"/>
    <property type="molecule type" value="Genomic_DNA"/>
</dbReference>
<feature type="domain" description="DNA mismatch repair proteins mutS family" evidence="6">
    <location>
        <begin position="1"/>
        <end position="192"/>
    </location>
</feature>
<dbReference type="InterPro" id="IPR045076">
    <property type="entry name" value="MutS"/>
</dbReference>
<evidence type="ECO:0000256" key="1">
    <source>
        <dbReference type="ARBA" id="ARBA00006271"/>
    </source>
</evidence>
<proteinExistence type="inferred from homology"/>
<protein>
    <submittedName>
        <fullName evidence="7">MSH4</fullName>
    </submittedName>
</protein>
<dbReference type="PANTHER" id="PTHR11361">
    <property type="entry name" value="DNA MISMATCH REPAIR PROTEIN MUTS FAMILY MEMBER"/>
    <property type="match status" value="1"/>
</dbReference>
<keyword evidence="3" id="KW-0067">ATP-binding</keyword>
<keyword evidence="5" id="KW-0812">Transmembrane</keyword>
<keyword evidence="5" id="KW-1133">Transmembrane helix</keyword>
<organism evidence="7 8">
    <name type="scientific">Bugula neritina</name>
    <name type="common">Brown bryozoan</name>
    <name type="synonym">Sertularia neritina</name>
    <dbReference type="NCBI Taxonomy" id="10212"/>
    <lineage>
        <taxon>Eukaryota</taxon>
        <taxon>Metazoa</taxon>
        <taxon>Spiralia</taxon>
        <taxon>Lophotrochozoa</taxon>
        <taxon>Bryozoa</taxon>
        <taxon>Gymnolaemata</taxon>
        <taxon>Cheilostomatida</taxon>
        <taxon>Flustrina</taxon>
        <taxon>Buguloidea</taxon>
        <taxon>Bugulidae</taxon>
        <taxon>Bugula</taxon>
    </lineage>
</organism>
<evidence type="ECO:0000259" key="6">
    <source>
        <dbReference type="SMART" id="SM00534"/>
    </source>
</evidence>
<dbReference type="GO" id="GO:0030983">
    <property type="term" value="F:mismatched DNA binding"/>
    <property type="evidence" value="ECO:0007669"/>
    <property type="project" value="InterPro"/>
</dbReference>
<dbReference type="GO" id="GO:0005634">
    <property type="term" value="C:nucleus"/>
    <property type="evidence" value="ECO:0007669"/>
    <property type="project" value="TreeGrafter"/>
</dbReference>
<dbReference type="SUPFAM" id="SSF52540">
    <property type="entry name" value="P-loop containing nucleoside triphosphate hydrolases"/>
    <property type="match status" value="1"/>
</dbReference>
<evidence type="ECO:0000313" key="8">
    <source>
        <dbReference type="Proteomes" id="UP000593567"/>
    </source>
</evidence>
<dbReference type="Gene3D" id="3.40.50.300">
    <property type="entry name" value="P-loop containing nucleotide triphosphate hydrolases"/>
    <property type="match status" value="1"/>
</dbReference>
<keyword evidence="8" id="KW-1185">Reference proteome</keyword>
<evidence type="ECO:0000313" key="7">
    <source>
        <dbReference type="EMBL" id="KAF6041665.1"/>
    </source>
</evidence>
<dbReference type="OrthoDB" id="276261at2759"/>
<dbReference type="GO" id="GO:0140664">
    <property type="term" value="F:ATP-dependent DNA damage sensor activity"/>
    <property type="evidence" value="ECO:0007669"/>
    <property type="project" value="InterPro"/>
</dbReference>
<dbReference type="InterPro" id="IPR027417">
    <property type="entry name" value="P-loop_NTPase"/>
</dbReference>
<keyword evidence="2" id="KW-0547">Nucleotide-binding</keyword>
<evidence type="ECO:0000256" key="5">
    <source>
        <dbReference type="SAM" id="Phobius"/>
    </source>
</evidence>
<dbReference type="GO" id="GO:0007131">
    <property type="term" value="P:reciprocal meiotic recombination"/>
    <property type="evidence" value="ECO:0007669"/>
    <property type="project" value="TreeGrafter"/>
</dbReference>
<dbReference type="PANTHER" id="PTHR11361:SF21">
    <property type="entry name" value="MUTS PROTEIN HOMOLOG 4"/>
    <property type="match status" value="1"/>
</dbReference>
<dbReference type="InterPro" id="IPR000432">
    <property type="entry name" value="DNA_mismatch_repair_MutS_C"/>
</dbReference>
<dbReference type="Proteomes" id="UP000593567">
    <property type="component" value="Unassembled WGS sequence"/>
</dbReference>
<evidence type="ECO:0000256" key="3">
    <source>
        <dbReference type="ARBA" id="ARBA00022840"/>
    </source>
</evidence>
<sequence>MIITGANNSGKSFYLRTIAVIQVMAQIGCFVPAAFAMIRICDQLFSRIGSDHSLSHMESSFTVEMKEISFVLKHKTPTALVILDELCRGTSAVEAVDICFSICQQFLKMSAFTLFATHFKELCQLETAHSNCTNYCFVTQYESPKSGSFAQKIINDHKLKRGVARASRYGLKLAATMNFPEKVIKNAFAIADRLDRVHTERFVFAAIYRIFYKLLDQKKKPVNYMTQLVDPRKQLFDRTSLKEKNLHNSNSNL</sequence>
<comment type="caution">
    <text evidence="7">The sequence shown here is derived from an EMBL/GenBank/DDBJ whole genome shotgun (WGS) entry which is preliminary data.</text>
</comment>
<feature type="transmembrane region" description="Helical" evidence="5">
    <location>
        <begin position="13"/>
        <end position="38"/>
    </location>
</feature>
<dbReference type="GO" id="GO:0006298">
    <property type="term" value="P:mismatch repair"/>
    <property type="evidence" value="ECO:0007669"/>
    <property type="project" value="InterPro"/>
</dbReference>
<comment type="similarity">
    <text evidence="1">Belongs to the DNA mismatch repair MutS family.</text>
</comment>
<keyword evidence="4" id="KW-0238">DNA-binding</keyword>
<name>A0A7J7KU72_BUGNE</name>
<gene>
    <name evidence="7" type="ORF">EB796_000048</name>
</gene>
<dbReference type="AlphaFoldDB" id="A0A7J7KU72"/>
<evidence type="ECO:0000256" key="2">
    <source>
        <dbReference type="ARBA" id="ARBA00022741"/>
    </source>
</evidence>
<reference evidence="7" key="1">
    <citation type="submission" date="2020-06" db="EMBL/GenBank/DDBJ databases">
        <title>Draft genome of Bugula neritina, a colonial animal packing powerful symbionts and potential medicines.</title>
        <authorList>
            <person name="Rayko M."/>
        </authorList>
    </citation>
    <scope>NUCLEOTIDE SEQUENCE [LARGE SCALE GENOMIC DNA]</scope>
    <source>
        <strain evidence="7">Kwan_BN1</strain>
    </source>
</reference>